<proteinExistence type="predicted"/>
<dbReference type="PANTHER" id="PTHR22775:SF3">
    <property type="entry name" value="SORTING NEXIN-13"/>
    <property type="match status" value="1"/>
</dbReference>
<name>A0A9P8Q8T7_WICPI</name>
<dbReference type="PANTHER" id="PTHR22775">
    <property type="entry name" value="SORTING NEXIN"/>
    <property type="match status" value="1"/>
</dbReference>
<evidence type="ECO:0000256" key="1">
    <source>
        <dbReference type="SAM" id="MobiDB-lite"/>
    </source>
</evidence>
<feature type="domain" description="PXA" evidence="2">
    <location>
        <begin position="88"/>
        <end position="264"/>
    </location>
</feature>
<evidence type="ECO:0000313" key="3">
    <source>
        <dbReference type="EMBL" id="KAH3684974.1"/>
    </source>
</evidence>
<gene>
    <name evidence="3" type="ORF">WICPIJ_004053</name>
</gene>
<dbReference type="Proteomes" id="UP000774326">
    <property type="component" value="Unassembled WGS sequence"/>
</dbReference>
<evidence type="ECO:0000313" key="4">
    <source>
        <dbReference type="Proteomes" id="UP000774326"/>
    </source>
</evidence>
<dbReference type="InterPro" id="IPR003114">
    <property type="entry name" value="Phox_assoc"/>
</dbReference>
<reference evidence="3" key="1">
    <citation type="journal article" date="2021" name="Open Biol.">
        <title>Shared evolutionary footprints suggest mitochondrial oxidative damage underlies multiple complex I losses in fungi.</title>
        <authorList>
            <person name="Schikora-Tamarit M.A."/>
            <person name="Marcet-Houben M."/>
            <person name="Nosek J."/>
            <person name="Gabaldon T."/>
        </authorList>
    </citation>
    <scope>NUCLEOTIDE SEQUENCE</scope>
    <source>
        <strain evidence="3">CBS2887</strain>
    </source>
</reference>
<dbReference type="PROSITE" id="PS51207">
    <property type="entry name" value="PXA"/>
    <property type="match status" value="1"/>
</dbReference>
<feature type="region of interest" description="Disordered" evidence="1">
    <location>
        <begin position="268"/>
        <end position="291"/>
    </location>
</feature>
<organism evidence="3 4">
    <name type="scientific">Wickerhamomyces pijperi</name>
    <name type="common">Yeast</name>
    <name type="synonym">Pichia pijperi</name>
    <dbReference type="NCBI Taxonomy" id="599730"/>
    <lineage>
        <taxon>Eukaryota</taxon>
        <taxon>Fungi</taxon>
        <taxon>Dikarya</taxon>
        <taxon>Ascomycota</taxon>
        <taxon>Saccharomycotina</taxon>
        <taxon>Saccharomycetes</taxon>
        <taxon>Phaffomycetales</taxon>
        <taxon>Wickerhamomycetaceae</taxon>
        <taxon>Wickerhamomyces</taxon>
    </lineage>
</organism>
<evidence type="ECO:0000259" key="2">
    <source>
        <dbReference type="PROSITE" id="PS51207"/>
    </source>
</evidence>
<protein>
    <recommendedName>
        <fullName evidence="2">PXA domain-containing protein</fullName>
    </recommendedName>
</protein>
<dbReference type="EMBL" id="JAEUBG010002243">
    <property type="protein sequence ID" value="KAH3684974.1"/>
    <property type="molecule type" value="Genomic_DNA"/>
</dbReference>
<dbReference type="Pfam" id="PF02194">
    <property type="entry name" value="PXA"/>
    <property type="match status" value="1"/>
</dbReference>
<dbReference type="SMART" id="SM00313">
    <property type="entry name" value="PXA"/>
    <property type="match status" value="1"/>
</dbReference>
<reference evidence="3" key="2">
    <citation type="submission" date="2021-01" db="EMBL/GenBank/DDBJ databases">
        <authorList>
            <person name="Schikora-Tamarit M.A."/>
        </authorList>
    </citation>
    <scope>NUCLEOTIDE SEQUENCE</scope>
    <source>
        <strain evidence="3">CBS2887</strain>
    </source>
</reference>
<dbReference type="OrthoDB" id="5582218at2759"/>
<keyword evidence="4" id="KW-1185">Reference proteome</keyword>
<accession>A0A9P8Q8T7</accession>
<comment type="caution">
    <text evidence="3">The sequence shown here is derived from an EMBL/GenBank/DDBJ whole genome shotgun (WGS) entry which is preliminary data.</text>
</comment>
<sequence length="496" mass="57204">MSDSVLRKPIIEKNRIVRLRAYARNRPKSTTPSSDDLVSLNESLKLQLANPNQDRNSPEYLNQLIRRLLYPTVDCYNFRDYLPSLTSSNKVDLYLYPVIGLLLKNFVHGWYKNITDDTQFIEQILIVISQITRDLEKRLGELDLLELLLDDIPLILDNHLRMYRKVIGELGSVFLPYDMIDSAFDHLESHKALTDDPDDEVLYLRVLAGQLLKILLPDTERDSSLTFSFLNTLVSDLLLRITTEKLAQPYQLFEVITKICQAILNEKEEDTNTNSNDKPIEKQDSPTQVQKQPDASFTGFFYKVLSKVSHFIAHSTSLNFIKKSHSHEPISISSLYVFEFLNNLFQLYKHRPVLYSTLASLNIILRTPNVNHFLTNIISNTLVKSLSSESLIILILKSARSNLFPQDDAMGPARIDPDLEEYEQIRTTTKTALYKVALKYKLFTKVVICNDLEVDLDNILEDFLTSLENKRLNKHLVYRLLDLIILRLVPEMGSDH</sequence>
<dbReference type="GO" id="GO:0035091">
    <property type="term" value="F:phosphatidylinositol binding"/>
    <property type="evidence" value="ECO:0007669"/>
    <property type="project" value="TreeGrafter"/>
</dbReference>
<dbReference type="AlphaFoldDB" id="A0A9P8Q8T7"/>